<organism evidence="1 2">
    <name type="scientific">Pelomonas cellulosilytica</name>
    <dbReference type="NCBI Taxonomy" id="2906762"/>
    <lineage>
        <taxon>Bacteria</taxon>
        <taxon>Pseudomonadati</taxon>
        <taxon>Pseudomonadota</taxon>
        <taxon>Betaproteobacteria</taxon>
        <taxon>Burkholderiales</taxon>
        <taxon>Sphaerotilaceae</taxon>
        <taxon>Roseateles</taxon>
    </lineage>
</organism>
<keyword evidence="2" id="KW-1185">Reference proteome</keyword>
<accession>A0ABS8Y398</accession>
<evidence type="ECO:0000313" key="2">
    <source>
        <dbReference type="Proteomes" id="UP001200741"/>
    </source>
</evidence>
<protein>
    <recommendedName>
        <fullName evidence="3">Glycosyltransferase</fullName>
    </recommendedName>
</protein>
<dbReference type="EMBL" id="JAJTWU010000011">
    <property type="protein sequence ID" value="MCE4557563.1"/>
    <property type="molecule type" value="Genomic_DNA"/>
</dbReference>
<gene>
    <name evidence="1" type="ORF">LXT13_24530</name>
</gene>
<dbReference type="Proteomes" id="UP001200741">
    <property type="component" value="Unassembled WGS sequence"/>
</dbReference>
<comment type="caution">
    <text evidence="1">The sequence shown here is derived from an EMBL/GenBank/DDBJ whole genome shotgun (WGS) entry which is preliminary data.</text>
</comment>
<evidence type="ECO:0000313" key="1">
    <source>
        <dbReference type="EMBL" id="MCE4557563.1"/>
    </source>
</evidence>
<dbReference type="RefSeq" id="WP_233374945.1">
    <property type="nucleotide sequence ID" value="NZ_JAJTWU010000011.1"/>
</dbReference>
<name>A0ABS8Y398_9BURK</name>
<proteinExistence type="predicted"/>
<reference evidence="1 2" key="1">
    <citation type="submission" date="2021-12" db="EMBL/GenBank/DDBJ databases">
        <title>Genome seq of P8.</title>
        <authorList>
            <person name="Seo T."/>
        </authorList>
    </citation>
    <scope>NUCLEOTIDE SEQUENCE [LARGE SCALE GENOMIC DNA]</scope>
    <source>
        <strain evidence="1 2">P8</strain>
    </source>
</reference>
<evidence type="ECO:0008006" key="3">
    <source>
        <dbReference type="Google" id="ProtNLM"/>
    </source>
</evidence>
<sequence length="298" mass="33624">MKTTLTTRWHRWQFERAVRDIAHTPAIAPGAMPYTALSMVQHRDVLPYLLALKSFARFLPPSEVVVVADPTLDANDRALMREHVPLLEFREAAEFRHPGIPMGGCWERLSAISERVQRQAVVQLDADTVALQRPADVADALAAGVSFTLGTEDGQRIASTHEMAARARQQTEDSDHIQGRCEALLDQLDPEQRWRYVRGCAGFAGFARGAFDREMLIEISSRMRALIGDDWNRWGTEQFTSNLVVSSSPGGRVLPHPRYCAPHRRTAETVFLHFIGYVRYTSSYYADVSRRVCTELRG</sequence>